<gene>
    <name evidence="5" type="ORF">Val02_72070</name>
</gene>
<dbReference type="InterPro" id="IPR051601">
    <property type="entry name" value="Serine_prot/Carboxylest_S33"/>
</dbReference>
<name>A0A8J4DUG2_9ACTN</name>
<dbReference type="InterPro" id="IPR029058">
    <property type="entry name" value="AB_hydrolase_fold"/>
</dbReference>
<dbReference type="Pfam" id="PF08386">
    <property type="entry name" value="Abhydrolase_4"/>
    <property type="match status" value="1"/>
</dbReference>
<sequence length="326" mass="35019">MPHASTRNVARDLDLVRAALGERRISYLGWSYGGYLGAVYARLFPHRVARMVLDSAPDPQTYGPDGERDHYAAQAAEQENWVAWEARRRGTTPAAVRATVDAIREVADRHGTLTIGRHTVDPNLVRRLALGTDTEELYGRWSDLLALFAAAARGEPVTPGPQWEPFFESLSSREVDAGASAFAASLCADRAAYSRGPEAYFRDIRAHRVSEPMYGPVNRNVTPCTFWPTAPAEPPTRVGGALPALLVGATGDPSTPYAGQQVLHGALRGSRMVSLHGAFRHGVYSWDANPCVDGVVVAYLLGGRLPASDVTCTRSSPTGPTGPGGS</sequence>
<keyword evidence="3" id="KW-0378">Hydrolase</keyword>
<comment type="similarity">
    <text evidence="1">Belongs to the peptidase S33 family.</text>
</comment>
<evidence type="ECO:0000256" key="1">
    <source>
        <dbReference type="ARBA" id="ARBA00010088"/>
    </source>
</evidence>
<dbReference type="GO" id="GO:0016787">
    <property type="term" value="F:hydrolase activity"/>
    <property type="evidence" value="ECO:0007669"/>
    <property type="project" value="UniProtKB-KW"/>
</dbReference>
<accession>A0A8J4DUG2</accession>
<keyword evidence="2" id="KW-0732">Signal</keyword>
<dbReference type="PANTHER" id="PTHR43248">
    <property type="entry name" value="2-SUCCINYL-6-HYDROXY-2,4-CYCLOHEXADIENE-1-CARBOXYLATE SYNTHASE"/>
    <property type="match status" value="1"/>
</dbReference>
<feature type="domain" description="Peptidase S33 tripeptidyl aminopeptidase-like C-terminal" evidence="4">
    <location>
        <begin position="219"/>
        <end position="312"/>
    </location>
</feature>
<dbReference type="AlphaFoldDB" id="A0A8J4DUG2"/>
<dbReference type="Proteomes" id="UP000619260">
    <property type="component" value="Unassembled WGS sequence"/>
</dbReference>
<evidence type="ECO:0000313" key="6">
    <source>
        <dbReference type="Proteomes" id="UP000619260"/>
    </source>
</evidence>
<protein>
    <recommendedName>
        <fullName evidence="4">Peptidase S33 tripeptidyl aminopeptidase-like C-terminal domain-containing protein</fullName>
    </recommendedName>
</protein>
<proteinExistence type="inferred from homology"/>
<evidence type="ECO:0000259" key="4">
    <source>
        <dbReference type="Pfam" id="PF08386"/>
    </source>
</evidence>
<evidence type="ECO:0000313" key="5">
    <source>
        <dbReference type="EMBL" id="GIJ50321.1"/>
    </source>
</evidence>
<dbReference type="Gene3D" id="3.40.50.1820">
    <property type="entry name" value="alpha/beta hydrolase"/>
    <property type="match status" value="1"/>
</dbReference>
<comment type="caution">
    <text evidence="5">The sequence shown here is derived from an EMBL/GenBank/DDBJ whole genome shotgun (WGS) entry which is preliminary data.</text>
</comment>
<organism evidence="5 6">
    <name type="scientific">Virgisporangium aliadipatigenens</name>
    <dbReference type="NCBI Taxonomy" id="741659"/>
    <lineage>
        <taxon>Bacteria</taxon>
        <taxon>Bacillati</taxon>
        <taxon>Actinomycetota</taxon>
        <taxon>Actinomycetes</taxon>
        <taxon>Micromonosporales</taxon>
        <taxon>Micromonosporaceae</taxon>
        <taxon>Virgisporangium</taxon>
    </lineage>
</organism>
<evidence type="ECO:0000256" key="3">
    <source>
        <dbReference type="ARBA" id="ARBA00022801"/>
    </source>
</evidence>
<dbReference type="InterPro" id="IPR013595">
    <property type="entry name" value="Pept_S33_TAP-like_C"/>
</dbReference>
<keyword evidence="6" id="KW-1185">Reference proteome</keyword>
<dbReference type="SUPFAM" id="SSF53474">
    <property type="entry name" value="alpha/beta-Hydrolases"/>
    <property type="match status" value="1"/>
</dbReference>
<evidence type="ECO:0000256" key="2">
    <source>
        <dbReference type="ARBA" id="ARBA00022729"/>
    </source>
</evidence>
<dbReference type="EMBL" id="BOPF01000034">
    <property type="protein sequence ID" value="GIJ50321.1"/>
    <property type="molecule type" value="Genomic_DNA"/>
</dbReference>
<dbReference type="PANTHER" id="PTHR43248:SF29">
    <property type="entry name" value="TRIPEPTIDYL AMINOPEPTIDASE"/>
    <property type="match status" value="1"/>
</dbReference>
<reference evidence="5" key="1">
    <citation type="submission" date="2021-01" db="EMBL/GenBank/DDBJ databases">
        <title>Whole genome shotgun sequence of Virgisporangium aliadipatigenens NBRC 105644.</title>
        <authorList>
            <person name="Komaki H."/>
            <person name="Tamura T."/>
        </authorList>
    </citation>
    <scope>NUCLEOTIDE SEQUENCE</scope>
    <source>
        <strain evidence="5">NBRC 105644</strain>
    </source>
</reference>